<dbReference type="GO" id="GO:0006614">
    <property type="term" value="P:SRP-dependent cotranslational protein targeting to membrane"/>
    <property type="evidence" value="ECO:0007669"/>
    <property type="project" value="InterPro"/>
</dbReference>
<evidence type="ECO:0000256" key="9">
    <source>
        <dbReference type="HAMAP-Rule" id="MF_00920"/>
    </source>
</evidence>
<evidence type="ECO:0000256" key="6">
    <source>
        <dbReference type="ARBA" id="ARBA00023136"/>
    </source>
</evidence>
<keyword evidence="7 9" id="KW-0675">Receptor</keyword>
<dbReference type="InterPro" id="IPR036225">
    <property type="entry name" value="SRP/SRP_N"/>
</dbReference>
<feature type="domain" description="SRP54-type proteins GTP-binding" evidence="12">
    <location>
        <begin position="362"/>
        <end position="375"/>
    </location>
</feature>
<dbReference type="InterPro" id="IPR042101">
    <property type="entry name" value="SRP54_N_sf"/>
</dbReference>
<keyword evidence="4 9" id="KW-0378">Hydrolase</keyword>
<dbReference type="Pfam" id="PF02881">
    <property type="entry name" value="SRP54_N"/>
    <property type="match status" value="1"/>
</dbReference>
<dbReference type="GO" id="GO:0005737">
    <property type="term" value="C:cytoplasm"/>
    <property type="evidence" value="ECO:0007669"/>
    <property type="project" value="UniProtKB-SubCell"/>
</dbReference>
<dbReference type="EC" id="3.6.5.4" evidence="9"/>
<dbReference type="InterPro" id="IPR013822">
    <property type="entry name" value="Signal_recog_particl_SRP54_hlx"/>
</dbReference>
<evidence type="ECO:0000256" key="10">
    <source>
        <dbReference type="SAM" id="MobiDB-lite"/>
    </source>
</evidence>
<evidence type="ECO:0000259" key="12">
    <source>
        <dbReference type="PROSITE" id="PS00300"/>
    </source>
</evidence>
<gene>
    <name evidence="9 13" type="primary">ftsY</name>
    <name evidence="13" type="ORF">EPICR_20177</name>
</gene>
<dbReference type="InterPro" id="IPR003593">
    <property type="entry name" value="AAA+_ATPase"/>
</dbReference>
<organism evidence="13">
    <name type="scientific">uncultured Desulfobacteraceae bacterium</name>
    <dbReference type="NCBI Taxonomy" id="218296"/>
    <lineage>
        <taxon>Bacteria</taxon>
        <taxon>Pseudomonadati</taxon>
        <taxon>Thermodesulfobacteriota</taxon>
        <taxon>Desulfobacteria</taxon>
        <taxon>Desulfobacterales</taxon>
        <taxon>Desulfobacteraceae</taxon>
        <taxon>environmental samples</taxon>
    </lineage>
</organism>
<comment type="subunit">
    <text evidence="9">Part of the signal recognition particle protein translocation system, which is composed of SRP and FtsY.</text>
</comment>
<dbReference type="PANTHER" id="PTHR43134">
    <property type="entry name" value="SIGNAL RECOGNITION PARTICLE RECEPTOR SUBUNIT ALPHA"/>
    <property type="match status" value="1"/>
</dbReference>
<evidence type="ECO:0000256" key="3">
    <source>
        <dbReference type="ARBA" id="ARBA00022741"/>
    </source>
</evidence>
<feature type="region of interest" description="Disordered" evidence="10">
    <location>
        <begin position="49"/>
        <end position="89"/>
    </location>
</feature>
<evidence type="ECO:0000256" key="2">
    <source>
        <dbReference type="ARBA" id="ARBA00022490"/>
    </source>
</evidence>
<evidence type="ECO:0000256" key="4">
    <source>
        <dbReference type="ARBA" id="ARBA00022801"/>
    </source>
</evidence>
<dbReference type="CDD" id="cd17874">
    <property type="entry name" value="FtsY"/>
    <property type="match status" value="1"/>
</dbReference>
<feature type="transmembrane region" description="Helical" evidence="11">
    <location>
        <begin position="20"/>
        <end position="37"/>
    </location>
</feature>
<dbReference type="SMART" id="SM00382">
    <property type="entry name" value="AAA"/>
    <property type="match status" value="1"/>
</dbReference>
<evidence type="ECO:0000256" key="7">
    <source>
        <dbReference type="ARBA" id="ARBA00023170"/>
    </source>
</evidence>
<dbReference type="GO" id="GO:0003924">
    <property type="term" value="F:GTPase activity"/>
    <property type="evidence" value="ECO:0007669"/>
    <property type="project" value="UniProtKB-UniRule"/>
</dbReference>
<proteinExistence type="inferred from homology"/>
<dbReference type="GO" id="GO:0005525">
    <property type="term" value="F:GTP binding"/>
    <property type="evidence" value="ECO:0007669"/>
    <property type="project" value="UniProtKB-UniRule"/>
</dbReference>
<evidence type="ECO:0000256" key="5">
    <source>
        <dbReference type="ARBA" id="ARBA00023134"/>
    </source>
</evidence>
<feature type="binding site" evidence="9">
    <location>
        <begin position="194"/>
        <end position="201"/>
    </location>
    <ligand>
        <name>GTP</name>
        <dbReference type="ChEBI" id="CHEBI:37565"/>
    </ligand>
</feature>
<dbReference type="GO" id="GO:0005886">
    <property type="term" value="C:plasma membrane"/>
    <property type="evidence" value="ECO:0007669"/>
    <property type="project" value="UniProtKB-SubCell"/>
</dbReference>
<comment type="function">
    <text evidence="9">Involved in targeting and insertion of nascent membrane proteins into the cytoplasmic membrane. Acts as a receptor for the complex formed by the signal recognition particle (SRP) and the ribosome-nascent chain (RNC).</text>
</comment>
<dbReference type="NCBIfam" id="TIGR00064">
    <property type="entry name" value="ftsY"/>
    <property type="match status" value="1"/>
</dbReference>
<dbReference type="Gene3D" id="1.20.120.140">
    <property type="entry name" value="Signal recognition particle SRP54, nucleotide-binding domain"/>
    <property type="match status" value="1"/>
</dbReference>
<keyword evidence="3 9" id="KW-0547">Nucleotide-binding</keyword>
<comment type="catalytic activity">
    <reaction evidence="8 9">
        <text>GTP + H2O = GDP + phosphate + H(+)</text>
        <dbReference type="Rhea" id="RHEA:19669"/>
        <dbReference type="ChEBI" id="CHEBI:15377"/>
        <dbReference type="ChEBI" id="CHEBI:15378"/>
        <dbReference type="ChEBI" id="CHEBI:37565"/>
        <dbReference type="ChEBI" id="CHEBI:43474"/>
        <dbReference type="ChEBI" id="CHEBI:58189"/>
        <dbReference type="EC" id="3.6.5.4"/>
    </reaction>
</comment>
<dbReference type="SMART" id="SM00963">
    <property type="entry name" value="SRP54_N"/>
    <property type="match status" value="1"/>
</dbReference>
<dbReference type="FunFam" id="3.40.50.300:FF:000053">
    <property type="entry name" value="Signal recognition particle receptor FtsY"/>
    <property type="match status" value="1"/>
</dbReference>
<dbReference type="Gene3D" id="3.40.50.300">
    <property type="entry name" value="P-loop containing nucleotide triphosphate hydrolases"/>
    <property type="match status" value="1"/>
</dbReference>
<dbReference type="PANTHER" id="PTHR43134:SF1">
    <property type="entry name" value="SIGNAL RECOGNITION PARTICLE RECEPTOR SUBUNIT ALPHA"/>
    <property type="match status" value="1"/>
</dbReference>
<keyword evidence="11" id="KW-1133">Transmembrane helix</keyword>
<dbReference type="InterPro" id="IPR000897">
    <property type="entry name" value="SRP54_GTPase_dom"/>
</dbReference>
<reference evidence="13" key="1">
    <citation type="submission" date="2019-01" db="EMBL/GenBank/DDBJ databases">
        <authorList>
            <consortium name="Genoscope - CEA"/>
            <person name="William W."/>
        </authorList>
    </citation>
    <scope>NUCLEOTIDE SEQUENCE</scope>
    <source>
        <strain evidence="13">CR-1</strain>
    </source>
</reference>
<dbReference type="GO" id="GO:0005047">
    <property type="term" value="F:signal recognition particle binding"/>
    <property type="evidence" value="ECO:0007669"/>
    <property type="project" value="TreeGrafter"/>
</dbReference>
<keyword evidence="6 9" id="KW-0472">Membrane</keyword>
<evidence type="ECO:0000256" key="1">
    <source>
        <dbReference type="ARBA" id="ARBA00022475"/>
    </source>
</evidence>
<comment type="similarity">
    <text evidence="9">Belongs to the GTP-binding SRP family. FtsY subfamily.</text>
</comment>
<protein>
    <recommendedName>
        <fullName evidence="9">Signal recognition particle receptor FtsY</fullName>
        <shortName evidence="9">SRP receptor</shortName>
        <ecNumber evidence="9">3.6.5.4</ecNumber>
    </recommendedName>
</protein>
<dbReference type="PROSITE" id="PS00300">
    <property type="entry name" value="SRP54"/>
    <property type="match status" value="1"/>
</dbReference>
<dbReference type="SUPFAM" id="SSF47364">
    <property type="entry name" value="Domain of the SRP/SRP receptor G-proteins"/>
    <property type="match status" value="1"/>
</dbReference>
<keyword evidence="11" id="KW-0812">Transmembrane</keyword>
<dbReference type="AlphaFoldDB" id="A0A484HEP7"/>
<feature type="binding site" evidence="9">
    <location>
        <begin position="341"/>
        <end position="344"/>
    </location>
    <ligand>
        <name>GTP</name>
        <dbReference type="ChEBI" id="CHEBI:37565"/>
    </ligand>
</feature>
<dbReference type="InterPro" id="IPR027417">
    <property type="entry name" value="P-loop_NTPase"/>
</dbReference>
<dbReference type="SMART" id="SM00962">
    <property type="entry name" value="SRP54"/>
    <property type="match status" value="1"/>
</dbReference>
<evidence type="ECO:0000256" key="11">
    <source>
        <dbReference type="SAM" id="Phobius"/>
    </source>
</evidence>
<keyword evidence="1 9" id="KW-1003">Cell membrane</keyword>
<comment type="subcellular location">
    <subcellularLocation>
        <location evidence="9">Cell membrane</location>
        <topology evidence="9">Peripheral membrane protein</topology>
        <orientation evidence="9">Cytoplasmic side</orientation>
    </subcellularLocation>
    <subcellularLocation>
        <location evidence="9">Cytoplasm</location>
    </subcellularLocation>
</comment>
<dbReference type="EMBL" id="CAACVI010000012">
    <property type="protein sequence ID" value="VEN73710.1"/>
    <property type="molecule type" value="Genomic_DNA"/>
</dbReference>
<evidence type="ECO:0000256" key="8">
    <source>
        <dbReference type="ARBA" id="ARBA00048027"/>
    </source>
</evidence>
<dbReference type="SUPFAM" id="SSF52540">
    <property type="entry name" value="P-loop containing nucleoside triphosphate hydrolases"/>
    <property type="match status" value="1"/>
</dbReference>
<name>A0A484HEP7_9BACT</name>
<sequence>MEFPQFPGDLDWANFFMENWPWAVLGIGIACVLFWAARRFFFKKDARPLEKEPPPAPAQEREDRDREKEETGAAETRRPPEKAAPPAFAAGVKEGLLKTRRAAAERIEGLFFKKKALDDDLFEELEELLIGMDMGVKTALDLISAISGGSVGVSSPDALKQALKEEIRKIMSGCPGAAASPDPGDAPRVIMVAGVNGTGKTTTVGKLAARHGAMGKKVLIGAADTFRAAASDQLGIWAERAGAGIVKARPMSDPAAVAYDSAQAALSRGADILIVDTAGRLHTQANLMEELKKVERAIGKKIPGAPHETLLVLDATTGQNALSQARMFDEVLEGISGIVLTKLDGTAKGGIAAAICADLKIPLKYIGVGEKIGDLETFDAVKFADSLF</sequence>
<dbReference type="Pfam" id="PF00448">
    <property type="entry name" value="SRP54"/>
    <property type="match status" value="1"/>
</dbReference>
<dbReference type="InterPro" id="IPR004390">
    <property type="entry name" value="SR_rcpt_FtsY"/>
</dbReference>
<evidence type="ECO:0000313" key="13">
    <source>
        <dbReference type="EMBL" id="VEN73710.1"/>
    </source>
</evidence>
<dbReference type="HAMAP" id="MF_00920">
    <property type="entry name" value="FtsY"/>
    <property type="match status" value="1"/>
</dbReference>
<feature type="compositionally biased region" description="Basic and acidic residues" evidence="10">
    <location>
        <begin position="49"/>
        <end position="81"/>
    </location>
</feature>
<accession>A0A484HEP7</accession>
<keyword evidence="2 9" id="KW-0963">Cytoplasm</keyword>
<feature type="binding site" evidence="9">
    <location>
        <begin position="276"/>
        <end position="280"/>
    </location>
    <ligand>
        <name>GTP</name>
        <dbReference type="ChEBI" id="CHEBI:37565"/>
    </ligand>
</feature>
<keyword evidence="5 9" id="KW-0342">GTP-binding</keyword>